<comment type="caution">
    <text evidence="9">The sequence shown here is derived from an EMBL/GenBank/DDBJ whole genome shotgun (WGS) entry which is preliminary data.</text>
</comment>
<feature type="region of interest" description="Disordered" evidence="8">
    <location>
        <begin position="134"/>
        <end position="158"/>
    </location>
</feature>
<dbReference type="InterPro" id="IPR000760">
    <property type="entry name" value="Inositol_monophosphatase-like"/>
</dbReference>
<dbReference type="PROSITE" id="PS00630">
    <property type="entry name" value="IMP_2"/>
    <property type="match status" value="1"/>
</dbReference>
<evidence type="ECO:0000313" key="9">
    <source>
        <dbReference type="EMBL" id="KAK4535581.1"/>
    </source>
</evidence>
<dbReference type="GO" id="GO:0006020">
    <property type="term" value="P:inositol metabolic process"/>
    <property type="evidence" value="ECO:0007669"/>
    <property type="project" value="TreeGrafter"/>
</dbReference>
<gene>
    <name evidence="9" type="ORF">CDCA_CDCA05G1606</name>
</gene>
<feature type="binding site" evidence="6">
    <location>
        <position position="302"/>
    </location>
    <ligand>
        <name>Mg(2+)</name>
        <dbReference type="ChEBI" id="CHEBI:18420"/>
        <label>1</label>
        <note>catalytic</note>
    </ligand>
</feature>
<keyword evidence="4 6" id="KW-0479">Metal-binding</keyword>
<dbReference type="InterPro" id="IPR020550">
    <property type="entry name" value="Inositol_monophosphatase_CS"/>
</dbReference>
<feature type="binding site" evidence="6">
    <location>
        <position position="171"/>
    </location>
    <ligand>
        <name>Mg(2+)</name>
        <dbReference type="ChEBI" id="CHEBI:18420"/>
        <label>1</label>
        <note>catalytic</note>
    </ligand>
</feature>
<dbReference type="PANTHER" id="PTHR20854:SF4">
    <property type="entry name" value="INOSITOL-1-MONOPHOSPHATASE-RELATED"/>
    <property type="match status" value="1"/>
</dbReference>
<comment type="cofactor">
    <cofactor evidence="2 6 7">
        <name>Mg(2+)</name>
        <dbReference type="ChEBI" id="CHEBI:18420"/>
    </cofactor>
</comment>
<dbReference type="CDD" id="cd01639">
    <property type="entry name" value="IMPase"/>
    <property type="match status" value="1"/>
</dbReference>
<name>A0AAV9ITT1_CYACA</name>
<evidence type="ECO:0000256" key="8">
    <source>
        <dbReference type="SAM" id="MobiDB-lite"/>
    </source>
</evidence>
<organism evidence="9 10">
    <name type="scientific">Cyanidium caldarium</name>
    <name type="common">Red alga</name>
    <dbReference type="NCBI Taxonomy" id="2771"/>
    <lineage>
        <taxon>Eukaryota</taxon>
        <taxon>Rhodophyta</taxon>
        <taxon>Bangiophyceae</taxon>
        <taxon>Cyanidiales</taxon>
        <taxon>Cyanidiaceae</taxon>
        <taxon>Cyanidium</taxon>
    </lineage>
</organism>
<evidence type="ECO:0000313" key="10">
    <source>
        <dbReference type="Proteomes" id="UP001301350"/>
    </source>
</evidence>
<dbReference type="EC" id="3.1.3.25" evidence="7"/>
<evidence type="ECO:0000256" key="2">
    <source>
        <dbReference type="ARBA" id="ARBA00001946"/>
    </source>
</evidence>
<keyword evidence="5 6" id="KW-0460">Magnesium</keyword>
<evidence type="ECO:0000256" key="3">
    <source>
        <dbReference type="ARBA" id="ARBA00009759"/>
    </source>
</evidence>
<evidence type="ECO:0000256" key="5">
    <source>
        <dbReference type="ARBA" id="ARBA00022842"/>
    </source>
</evidence>
<dbReference type="GO" id="GO:0008934">
    <property type="term" value="F:inositol monophosphate 1-phosphatase activity"/>
    <property type="evidence" value="ECO:0007669"/>
    <property type="project" value="InterPro"/>
</dbReference>
<evidence type="ECO:0000256" key="7">
    <source>
        <dbReference type="RuleBase" id="RU364068"/>
    </source>
</evidence>
<keyword evidence="7" id="KW-0378">Hydrolase</keyword>
<dbReference type="Pfam" id="PF00459">
    <property type="entry name" value="Inositol_P"/>
    <property type="match status" value="1"/>
</dbReference>
<evidence type="ECO:0000256" key="6">
    <source>
        <dbReference type="PIRSR" id="PIRSR600760-2"/>
    </source>
</evidence>
<comment type="catalytic activity">
    <reaction evidence="1 7">
        <text>a myo-inositol phosphate + H2O = myo-inositol + phosphate</text>
        <dbReference type="Rhea" id="RHEA:24056"/>
        <dbReference type="ChEBI" id="CHEBI:15377"/>
        <dbReference type="ChEBI" id="CHEBI:17268"/>
        <dbReference type="ChEBI" id="CHEBI:43474"/>
        <dbReference type="ChEBI" id="CHEBI:84139"/>
        <dbReference type="EC" id="3.1.3.25"/>
    </reaction>
</comment>
<dbReference type="InterPro" id="IPR033942">
    <property type="entry name" value="IMPase"/>
</dbReference>
<dbReference type="PANTHER" id="PTHR20854">
    <property type="entry name" value="INOSITOL MONOPHOSPHATASE"/>
    <property type="match status" value="1"/>
</dbReference>
<feature type="region of interest" description="Disordered" evidence="8">
    <location>
        <begin position="1"/>
        <end position="22"/>
    </location>
</feature>
<dbReference type="GO" id="GO:0046854">
    <property type="term" value="P:phosphatidylinositol phosphate biosynthetic process"/>
    <property type="evidence" value="ECO:0007669"/>
    <property type="project" value="InterPro"/>
</dbReference>
<feature type="compositionally biased region" description="Low complexity" evidence="8">
    <location>
        <begin position="1"/>
        <end position="20"/>
    </location>
</feature>
<dbReference type="Gene3D" id="3.30.540.10">
    <property type="entry name" value="Fructose-1,6-Bisphosphatase, subunit A, domain 1"/>
    <property type="match status" value="1"/>
</dbReference>
<dbReference type="SUPFAM" id="SSF56655">
    <property type="entry name" value="Carbohydrate phosphatase"/>
    <property type="match status" value="1"/>
</dbReference>
<accession>A0AAV9ITT1</accession>
<comment type="pathway">
    <text evidence="7">Polyol metabolism; myo-inositol biosynthesis; myo-inositol from D-glucose 6-phosphate: step 2/2.</text>
</comment>
<evidence type="ECO:0000256" key="4">
    <source>
        <dbReference type="ARBA" id="ARBA00022723"/>
    </source>
</evidence>
<dbReference type="AlphaFoldDB" id="A0AAV9ITT1"/>
<dbReference type="GO" id="GO:0007165">
    <property type="term" value="P:signal transduction"/>
    <property type="evidence" value="ECO:0007669"/>
    <property type="project" value="TreeGrafter"/>
</dbReference>
<reference evidence="9 10" key="1">
    <citation type="submission" date="2022-07" db="EMBL/GenBank/DDBJ databases">
        <title>Genome-wide signatures of adaptation to extreme environments.</title>
        <authorList>
            <person name="Cho C.H."/>
            <person name="Yoon H.S."/>
        </authorList>
    </citation>
    <scope>NUCLEOTIDE SEQUENCE [LARGE SCALE GENOMIC DNA]</scope>
    <source>
        <strain evidence="9 10">DBV 063 E5</strain>
    </source>
</reference>
<sequence length="373" mass="38757">MGARCAPLPRAPAPRTGAAPQSRAHAGVLPAVHHVAEWVISWFGFAPGTDDELLNEATAAALAVVAGGSLVKVALESGRSADGGRTLMVQRKGNSADLVTQVDCEAEKKMREILLGAFPAYGFLGEEASSSTISSESADAGAAAEAPPRPQVLERRGGQPEKPVWIVDPLDGTTNFVARIPQICTSVGLYYQGAVLVGAVHNPCTDDLYMAVRGRGAVLNGHPLKCDTVRAMEEAVVVTEFGYDRSRIGAQRMCGAVERLLRSGVRAVRMLGSGILDILYVAEGRIAAVYAGVAGEGWRPWDHAASTLIAQEAGAVVVPLRAGDAACAGPPSGLFDIFSDSILCACTAELATALGAIVLDADGCRGALDERDT</sequence>
<keyword evidence="10" id="KW-1185">Reference proteome</keyword>
<feature type="binding site" evidence="6">
    <location>
        <position position="168"/>
    </location>
    <ligand>
        <name>Mg(2+)</name>
        <dbReference type="ChEBI" id="CHEBI:18420"/>
        <label>1</label>
        <note>catalytic</note>
    </ligand>
</feature>
<comment type="similarity">
    <text evidence="3 7">Belongs to the inositol monophosphatase superfamily.</text>
</comment>
<protein>
    <recommendedName>
        <fullName evidence="7">Inositol-1-monophosphatase</fullName>
        <ecNumber evidence="7">3.1.3.25</ecNumber>
    </recommendedName>
</protein>
<dbReference type="EMBL" id="JANCYW010000005">
    <property type="protein sequence ID" value="KAK4535581.1"/>
    <property type="molecule type" value="Genomic_DNA"/>
</dbReference>
<feature type="compositionally biased region" description="Low complexity" evidence="8">
    <location>
        <begin position="134"/>
        <end position="146"/>
    </location>
</feature>
<feature type="binding site" evidence="6">
    <location>
        <position position="126"/>
    </location>
    <ligand>
        <name>Mg(2+)</name>
        <dbReference type="ChEBI" id="CHEBI:18420"/>
        <label>1</label>
        <note>catalytic</note>
    </ligand>
</feature>
<dbReference type="GO" id="GO:0046872">
    <property type="term" value="F:metal ion binding"/>
    <property type="evidence" value="ECO:0007669"/>
    <property type="project" value="UniProtKB-KW"/>
</dbReference>
<feature type="binding site" evidence="6">
    <location>
        <position position="170"/>
    </location>
    <ligand>
        <name>Mg(2+)</name>
        <dbReference type="ChEBI" id="CHEBI:18420"/>
        <label>1</label>
        <note>catalytic</note>
    </ligand>
</feature>
<dbReference type="Gene3D" id="3.40.190.80">
    <property type="match status" value="1"/>
</dbReference>
<evidence type="ECO:0000256" key="1">
    <source>
        <dbReference type="ARBA" id="ARBA00001033"/>
    </source>
</evidence>
<dbReference type="Proteomes" id="UP001301350">
    <property type="component" value="Unassembled WGS sequence"/>
</dbReference>
<proteinExistence type="inferred from homology"/>
<dbReference type="PRINTS" id="PR00377">
    <property type="entry name" value="IMPHPHTASES"/>
</dbReference>